<gene>
    <name evidence="3" type="ORF">DPMN_106020</name>
</gene>
<proteinExistence type="predicted"/>
<organism evidence="3 4">
    <name type="scientific">Dreissena polymorpha</name>
    <name type="common">Zebra mussel</name>
    <name type="synonym">Mytilus polymorpha</name>
    <dbReference type="NCBI Taxonomy" id="45954"/>
    <lineage>
        <taxon>Eukaryota</taxon>
        <taxon>Metazoa</taxon>
        <taxon>Spiralia</taxon>
        <taxon>Lophotrochozoa</taxon>
        <taxon>Mollusca</taxon>
        <taxon>Bivalvia</taxon>
        <taxon>Autobranchia</taxon>
        <taxon>Heteroconchia</taxon>
        <taxon>Euheterodonta</taxon>
        <taxon>Imparidentia</taxon>
        <taxon>Neoheterodontei</taxon>
        <taxon>Myida</taxon>
        <taxon>Dreissenoidea</taxon>
        <taxon>Dreissenidae</taxon>
        <taxon>Dreissena</taxon>
    </lineage>
</organism>
<feature type="transmembrane region" description="Helical" evidence="1">
    <location>
        <begin position="30"/>
        <end position="48"/>
    </location>
</feature>
<evidence type="ECO:0000313" key="3">
    <source>
        <dbReference type="EMBL" id="KAH3832726.1"/>
    </source>
</evidence>
<keyword evidence="1" id="KW-0472">Membrane</keyword>
<protein>
    <recommendedName>
        <fullName evidence="5">NADH dehydrogenase subunit 4L</fullName>
    </recommendedName>
</protein>
<dbReference type="EMBL" id="JAIWYP010000004">
    <property type="protein sequence ID" value="KAH3832726.1"/>
    <property type="molecule type" value="Genomic_DNA"/>
</dbReference>
<dbReference type="Proteomes" id="UP000828390">
    <property type="component" value="Unassembled WGS sequence"/>
</dbReference>
<keyword evidence="1" id="KW-0812">Transmembrane</keyword>
<keyword evidence="4" id="KW-1185">Reference proteome</keyword>
<accession>A0A9D4QIC5</accession>
<evidence type="ECO:0000313" key="4">
    <source>
        <dbReference type="Proteomes" id="UP000828390"/>
    </source>
</evidence>
<keyword evidence="2" id="KW-0732">Signal</keyword>
<name>A0A9D4QIC5_DREPO</name>
<keyword evidence="1" id="KW-1133">Transmembrane helix</keyword>
<feature type="signal peptide" evidence="2">
    <location>
        <begin position="1"/>
        <end position="20"/>
    </location>
</feature>
<evidence type="ECO:0008006" key="5">
    <source>
        <dbReference type="Google" id="ProtNLM"/>
    </source>
</evidence>
<feature type="chain" id="PRO_5039417506" description="NADH dehydrogenase subunit 4L" evidence="2">
    <location>
        <begin position="21"/>
        <end position="57"/>
    </location>
</feature>
<dbReference type="AlphaFoldDB" id="A0A9D4QIC5"/>
<reference evidence="3" key="2">
    <citation type="submission" date="2020-11" db="EMBL/GenBank/DDBJ databases">
        <authorList>
            <person name="McCartney M.A."/>
            <person name="Auch B."/>
            <person name="Kono T."/>
            <person name="Mallez S."/>
            <person name="Becker A."/>
            <person name="Gohl D.M."/>
            <person name="Silverstein K.A.T."/>
            <person name="Koren S."/>
            <person name="Bechman K.B."/>
            <person name="Herman A."/>
            <person name="Abrahante J.E."/>
            <person name="Garbe J."/>
        </authorList>
    </citation>
    <scope>NUCLEOTIDE SEQUENCE</scope>
    <source>
        <strain evidence="3">Duluth1</strain>
        <tissue evidence="3">Whole animal</tissue>
    </source>
</reference>
<evidence type="ECO:0000256" key="2">
    <source>
        <dbReference type="SAM" id="SignalP"/>
    </source>
</evidence>
<evidence type="ECO:0000256" key="1">
    <source>
        <dbReference type="SAM" id="Phobius"/>
    </source>
</evidence>
<reference evidence="3" key="1">
    <citation type="journal article" date="2019" name="bioRxiv">
        <title>The Genome of the Zebra Mussel, Dreissena polymorpha: A Resource for Invasive Species Research.</title>
        <authorList>
            <person name="McCartney M.A."/>
            <person name="Auch B."/>
            <person name="Kono T."/>
            <person name="Mallez S."/>
            <person name="Zhang Y."/>
            <person name="Obille A."/>
            <person name="Becker A."/>
            <person name="Abrahante J.E."/>
            <person name="Garbe J."/>
            <person name="Badalamenti J.P."/>
            <person name="Herman A."/>
            <person name="Mangelson H."/>
            <person name="Liachko I."/>
            <person name="Sullivan S."/>
            <person name="Sone E.D."/>
            <person name="Koren S."/>
            <person name="Silverstein K.A.T."/>
            <person name="Beckman K.B."/>
            <person name="Gohl D.M."/>
        </authorList>
    </citation>
    <scope>NUCLEOTIDE SEQUENCE</scope>
    <source>
        <strain evidence="3">Duluth1</strain>
        <tissue evidence="3">Whole animal</tissue>
    </source>
</reference>
<comment type="caution">
    <text evidence="3">The sequence shown here is derived from an EMBL/GenBank/DDBJ whole genome shotgun (WGS) entry which is preliminary data.</text>
</comment>
<sequence length="57" mass="6113">MNIAFILILGLIINTNTTSAITTIITSATSAITTSAITLNAIICVELYKLTNNRLKM</sequence>